<comment type="caution">
    <text evidence="1">The sequence shown here is derived from an EMBL/GenBank/DDBJ whole genome shotgun (WGS) entry which is preliminary data.</text>
</comment>
<evidence type="ECO:0000313" key="2">
    <source>
        <dbReference type="Proteomes" id="UP001209540"/>
    </source>
</evidence>
<organism evidence="1 2">
    <name type="scientific">Phascolomyces articulosus</name>
    <dbReference type="NCBI Taxonomy" id="60185"/>
    <lineage>
        <taxon>Eukaryota</taxon>
        <taxon>Fungi</taxon>
        <taxon>Fungi incertae sedis</taxon>
        <taxon>Mucoromycota</taxon>
        <taxon>Mucoromycotina</taxon>
        <taxon>Mucoromycetes</taxon>
        <taxon>Mucorales</taxon>
        <taxon>Lichtheimiaceae</taxon>
        <taxon>Phascolomyces</taxon>
    </lineage>
</organism>
<protein>
    <submittedName>
        <fullName evidence="1">Uncharacterized protein</fullName>
    </submittedName>
</protein>
<proteinExistence type="predicted"/>
<gene>
    <name evidence="1" type="ORF">BDA99DRAFT_532756</name>
</gene>
<dbReference type="AlphaFoldDB" id="A0AAD5KAA7"/>
<name>A0AAD5KAA7_9FUNG</name>
<dbReference type="EMBL" id="JAIXMP010000003">
    <property type="protein sequence ID" value="KAI9275805.1"/>
    <property type="molecule type" value="Genomic_DNA"/>
</dbReference>
<reference evidence="1" key="2">
    <citation type="submission" date="2023-02" db="EMBL/GenBank/DDBJ databases">
        <authorList>
            <consortium name="DOE Joint Genome Institute"/>
            <person name="Mondo S.J."/>
            <person name="Chang Y."/>
            <person name="Wang Y."/>
            <person name="Ahrendt S."/>
            <person name="Andreopoulos W."/>
            <person name="Barry K."/>
            <person name="Beard J."/>
            <person name="Benny G.L."/>
            <person name="Blankenship S."/>
            <person name="Bonito G."/>
            <person name="Cuomo C."/>
            <person name="Desiro A."/>
            <person name="Gervers K.A."/>
            <person name="Hundley H."/>
            <person name="Kuo A."/>
            <person name="LaButti K."/>
            <person name="Lang B.F."/>
            <person name="Lipzen A."/>
            <person name="O'Donnell K."/>
            <person name="Pangilinan J."/>
            <person name="Reynolds N."/>
            <person name="Sandor L."/>
            <person name="Smith M.W."/>
            <person name="Tsang A."/>
            <person name="Grigoriev I.V."/>
            <person name="Stajich J.E."/>
            <person name="Spatafora J.W."/>
        </authorList>
    </citation>
    <scope>NUCLEOTIDE SEQUENCE</scope>
    <source>
        <strain evidence="1">RSA 2281</strain>
    </source>
</reference>
<sequence>MHPLIIVNTSTPFITRPWPQTMSKLNCSHFLDIRARAYSLYYQMEEDHNDVEKMIQYVSESATGYIRGGRIFSLYGYPQCAIKVYEAVLQNIKTTSSLIKDEDLNRRVWDIQKLDMCKK</sequence>
<keyword evidence="2" id="KW-1185">Reference proteome</keyword>
<dbReference type="Proteomes" id="UP001209540">
    <property type="component" value="Unassembled WGS sequence"/>
</dbReference>
<accession>A0AAD5KAA7</accession>
<evidence type="ECO:0000313" key="1">
    <source>
        <dbReference type="EMBL" id="KAI9275805.1"/>
    </source>
</evidence>
<reference evidence="1" key="1">
    <citation type="journal article" date="2022" name="IScience">
        <title>Evolution of zygomycete secretomes and the origins of terrestrial fungal ecologies.</title>
        <authorList>
            <person name="Chang Y."/>
            <person name="Wang Y."/>
            <person name="Mondo S."/>
            <person name="Ahrendt S."/>
            <person name="Andreopoulos W."/>
            <person name="Barry K."/>
            <person name="Beard J."/>
            <person name="Benny G.L."/>
            <person name="Blankenship S."/>
            <person name="Bonito G."/>
            <person name="Cuomo C."/>
            <person name="Desiro A."/>
            <person name="Gervers K.A."/>
            <person name="Hundley H."/>
            <person name="Kuo A."/>
            <person name="LaButti K."/>
            <person name="Lang B.F."/>
            <person name="Lipzen A."/>
            <person name="O'Donnell K."/>
            <person name="Pangilinan J."/>
            <person name="Reynolds N."/>
            <person name="Sandor L."/>
            <person name="Smith M.E."/>
            <person name="Tsang A."/>
            <person name="Grigoriev I.V."/>
            <person name="Stajich J.E."/>
            <person name="Spatafora J.W."/>
        </authorList>
    </citation>
    <scope>NUCLEOTIDE SEQUENCE</scope>
    <source>
        <strain evidence="1">RSA 2281</strain>
    </source>
</reference>